<name>A0A0G1TGT1_9BACT</name>
<comment type="caution">
    <text evidence="2">Lacks conserved residue(s) required for the propagation of feature annotation.</text>
</comment>
<evidence type="ECO:0000256" key="1">
    <source>
        <dbReference type="PIRSR" id="PIRSR601310-1"/>
    </source>
</evidence>
<evidence type="ECO:0000313" key="4">
    <source>
        <dbReference type="EMBL" id="KKU80994.1"/>
    </source>
</evidence>
<evidence type="ECO:0000313" key="5">
    <source>
        <dbReference type="Proteomes" id="UP000034212"/>
    </source>
</evidence>
<evidence type="ECO:0000256" key="2">
    <source>
        <dbReference type="PROSITE-ProRule" id="PRU00464"/>
    </source>
</evidence>
<sequence length="122" mass="14160">MDDCIFCQIVEKKSPAHIVYEDNECLAFLDKFPRTRGHLQLIPKTHYRWVWEIPNMGTFFTIAQTIIRAIIPVLGADCVILTTRGDEVYHAHLWIVPQYIKAVEIRQEAQSVANLLRRALLI</sequence>
<dbReference type="SUPFAM" id="SSF54197">
    <property type="entry name" value="HIT-like"/>
    <property type="match status" value="1"/>
</dbReference>
<feature type="domain" description="HIT" evidence="3">
    <location>
        <begin position="5"/>
        <end position="105"/>
    </location>
</feature>
<dbReference type="EMBL" id="LCOQ01000004">
    <property type="protein sequence ID" value="KKU80994.1"/>
    <property type="molecule type" value="Genomic_DNA"/>
</dbReference>
<reference evidence="4 5" key="1">
    <citation type="journal article" date="2015" name="Nature">
        <title>rRNA introns, odd ribosomes, and small enigmatic genomes across a large radiation of phyla.</title>
        <authorList>
            <person name="Brown C.T."/>
            <person name="Hug L.A."/>
            <person name="Thomas B.C."/>
            <person name="Sharon I."/>
            <person name="Castelle C.J."/>
            <person name="Singh A."/>
            <person name="Wilkins M.J."/>
            <person name="Williams K.H."/>
            <person name="Banfield J.F."/>
        </authorList>
    </citation>
    <scope>NUCLEOTIDE SEQUENCE [LARGE SCALE GENOMIC DNA]</scope>
</reference>
<dbReference type="PANTHER" id="PTHR46648">
    <property type="entry name" value="HIT FAMILY PROTEIN 1"/>
    <property type="match status" value="1"/>
</dbReference>
<dbReference type="InterPro" id="IPR036265">
    <property type="entry name" value="HIT-like_sf"/>
</dbReference>
<dbReference type="AlphaFoldDB" id="A0A0G1TGT1"/>
<dbReference type="PRINTS" id="PR00332">
    <property type="entry name" value="HISTRIAD"/>
</dbReference>
<dbReference type="Gene3D" id="3.30.428.10">
    <property type="entry name" value="HIT-like"/>
    <property type="match status" value="1"/>
</dbReference>
<dbReference type="PROSITE" id="PS51084">
    <property type="entry name" value="HIT_2"/>
    <property type="match status" value="1"/>
</dbReference>
<dbReference type="GO" id="GO:0003824">
    <property type="term" value="F:catalytic activity"/>
    <property type="evidence" value="ECO:0007669"/>
    <property type="project" value="InterPro"/>
</dbReference>
<gene>
    <name evidence="4" type="ORF">UY08_C0004G0002</name>
</gene>
<dbReference type="Proteomes" id="UP000034212">
    <property type="component" value="Unassembled WGS sequence"/>
</dbReference>
<evidence type="ECO:0000259" key="3">
    <source>
        <dbReference type="PROSITE" id="PS51084"/>
    </source>
</evidence>
<organism evidence="4 5">
    <name type="scientific">Candidatus Gottesmanbacteria bacterium GW2011_GWA1_47_8</name>
    <dbReference type="NCBI Taxonomy" id="1618438"/>
    <lineage>
        <taxon>Bacteria</taxon>
        <taxon>Candidatus Gottesmaniibacteriota</taxon>
    </lineage>
</organism>
<comment type="caution">
    <text evidence="4">The sequence shown here is derived from an EMBL/GenBank/DDBJ whole genome shotgun (WGS) entry which is preliminary data.</text>
</comment>
<dbReference type="PANTHER" id="PTHR46648:SF1">
    <property type="entry name" value="ADENOSINE 5'-MONOPHOSPHORAMIDASE HNT1"/>
    <property type="match status" value="1"/>
</dbReference>
<feature type="active site" description="Tele-AMP-histidine intermediate" evidence="1">
    <location>
        <position position="92"/>
    </location>
</feature>
<protein>
    <submittedName>
        <fullName evidence="4">Histidine triad (HIT) protein</fullName>
    </submittedName>
</protein>
<accession>A0A0G1TGT1</accession>
<dbReference type="InterPro" id="IPR001310">
    <property type="entry name" value="Histidine_triad_HIT"/>
</dbReference>
<proteinExistence type="predicted"/>
<dbReference type="InterPro" id="IPR011146">
    <property type="entry name" value="HIT-like"/>
</dbReference>
<dbReference type="Pfam" id="PF01230">
    <property type="entry name" value="HIT"/>
    <property type="match status" value="1"/>
</dbReference>
<dbReference type="GO" id="GO:0009117">
    <property type="term" value="P:nucleotide metabolic process"/>
    <property type="evidence" value="ECO:0007669"/>
    <property type="project" value="TreeGrafter"/>
</dbReference>